<keyword evidence="2" id="KW-1185">Reference proteome</keyword>
<evidence type="ECO:0000313" key="1">
    <source>
        <dbReference type="EMBL" id="MCP1674625.1"/>
    </source>
</evidence>
<comment type="caution">
    <text evidence="1">The sequence shown here is derived from an EMBL/GenBank/DDBJ whole genome shotgun (WGS) entry which is preliminary data.</text>
</comment>
<protein>
    <submittedName>
        <fullName evidence="1">Uncharacterized protein</fullName>
    </submittedName>
</protein>
<organism evidence="1 2">
    <name type="scientific">Natronocella acetinitrilica</name>
    <dbReference type="NCBI Taxonomy" id="414046"/>
    <lineage>
        <taxon>Bacteria</taxon>
        <taxon>Pseudomonadati</taxon>
        <taxon>Pseudomonadota</taxon>
        <taxon>Gammaproteobacteria</taxon>
        <taxon>Chromatiales</taxon>
        <taxon>Ectothiorhodospiraceae</taxon>
        <taxon>Natronocella</taxon>
    </lineage>
</organism>
<evidence type="ECO:0000313" key="2">
    <source>
        <dbReference type="Proteomes" id="UP001205843"/>
    </source>
</evidence>
<accession>A0AAE3G2M0</accession>
<dbReference type="EMBL" id="JALJXV010000003">
    <property type="protein sequence ID" value="MCP1674625.1"/>
    <property type="molecule type" value="Genomic_DNA"/>
</dbReference>
<sequence length="198" mass="22074">MQPAVLPSPASSTADPHRVCLLVLPTLRVNWALAKALRPERLRCRVLVNGRGVHEPQAPPRVRSGDRTGLFVATRGAADWPLMLESAEAGAVLTFVWQLELPGLRTGAFEIRHDIRLRLKEPLPADLYRLCDVLPPRGSLLFDQERCAPVSVSDPWLIDGTQRRAHAEWVLADNGVRRGLWIQESVVLHAADVEEIRL</sequence>
<dbReference type="AlphaFoldDB" id="A0AAE3G2M0"/>
<proteinExistence type="predicted"/>
<dbReference type="Proteomes" id="UP001205843">
    <property type="component" value="Unassembled WGS sequence"/>
</dbReference>
<dbReference type="RefSeq" id="WP_253476765.1">
    <property type="nucleotide sequence ID" value="NZ_JALJXV010000003.1"/>
</dbReference>
<gene>
    <name evidence="1" type="ORF">J2T57_001727</name>
</gene>
<reference evidence="1" key="1">
    <citation type="submission" date="2022-03" db="EMBL/GenBank/DDBJ databases">
        <title>Genomic Encyclopedia of Type Strains, Phase III (KMG-III): the genomes of soil and plant-associated and newly described type strains.</title>
        <authorList>
            <person name="Whitman W."/>
        </authorList>
    </citation>
    <scope>NUCLEOTIDE SEQUENCE</scope>
    <source>
        <strain evidence="1">ANL 6-2</strain>
    </source>
</reference>
<name>A0AAE3G2M0_9GAMM</name>